<dbReference type="Pfam" id="PF00768">
    <property type="entry name" value="Peptidase_S11"/>
    <property type="match status" value="1"/>
</dbReference>
<feature type="active site" description="Proton acceptor" evidence="7">
    <location>
        <position position="58"/>
    </location>
</feature>
<keyword evidence="5" id="KW-0573">Peptidoglycan synthesis</keyword>
<keyword evidence="2 10" id="KW-0732">Signal</keyword>
<evidence type="ECO:0000256" key="3">
    <source>
        <dbReference type="ARBA" id="ARBA00022801"/>
    </source>
</evidence>
<dbReference type="Proteomes" id="UP000253420">
    <property type="component" value="Unassembled WGS sequence"/>
</dbReference>
<accession>A0A368JZB7</accession>
<organism evidence="12 13">
    <name type="scientific">Phyllobacterium salinisoli</name>
    <dbReference type="NCBI Taxonomy" id="1899321"/>
    <lineage>
        <taxon>Bacteria</taxon>
        <taxon>Pseudomonadati</taxon>
        <taxon>Pseudomonadota</taxon>
        <taxon>Alphaproteobacteria</taxon>
        <taxon>Hyphomicrobiales</taxon>
        <taxon>Phyllobacteriaceae</taxon>
        <taxon>Phyllobacterium</taxon>
    </lineage>
</organism>
<evidence type="ECO:0000313" key="12">
    <source>
        <dbReference type="EMBL" id="RCS22506.1"/>
    </source>
</evidence>
<feature type="active site" evidence="7">
    <location>
        <position position="115"/>
    </location>
</feature>
<dbReference type="PANTHER" id="PTHR21581">
    <property type="entry name" value="D-ALANYL-D-ALANINE CARBOXYPEPTIDASE"/>
    <property type="match status" value="1"/>
</dbReference>
<dbReference type="GO" id="GO:0009002">
    <property type="term" value="F:serine-type D-Ala-D-Ala carboxypeptidase activity"/>
    <property type="evidence" value="ECO:0007669"/>
    <property type="project" value="InterPro"/>
</dbReference>
<reference evidence="12 13" key="1">
    <citation type="submission" date="2018-07" db="EMBL/GenBank/DDBJ databases">
        <title>The draft genome of Phyllobacterium salinisoli.</title>
        <authorList>
            <person name="Liu L."/>
            <person name="Li L."/>
            <person name="Zhang X."/>
            <person name="Liang L."/>
        </authorList>
    </citation>
    <scope>NUCLEOTIDE SEQUENCE [LARGE SCALE GENOMIC DNA]</scope>
    <source>
        <strain evidence="12 13">LLAN61</strain>
    </source>
</reference>
<dbReference type="PANTHER" id="PTHR21581:SF6">
    <property type="entry name" value="TRAFFICKING PROTEIN PARTICLE COMPLEX SUBUNIT 12"/>
    <property type="match status" value="1"/>
</dbReference>
<protein>
    <submittedName>
        <fullName evidence="12">D-alanyl-D-alanine carboxypeptidase</fullName>
    </submittedName>
</protein>
<dbReference type="AlphaFoldDB" id="A0A368JZB7"/>
<keyword evidence="6" id="KW-0961">Cell wall biogenesis/degradation</keyword>
<feature type="domain" description="Peptidase S11 D-alanyl-D-alanine carboxypeptidase A N-terminal" evidence="11">
    <location>
        <begin position="30"/>
        <end position="248"/>
    </location>
</feature>
<proteinExistence type="inferred from homology"/>
<evidence type="ECO:0000313" key="13">
    <source>
        <dbReference type="Proteomes" id="UP000253420"/>
    </source>
</evidence>
<dbReference type="Gene3D" id="3.40.710.10">
    <property type="entry name" value="DD-peptidase/beta-lactamase superfamily"/>
    <property type="match status" value="1"/>
</dbReference>
<dbReference type="InterPro" id="IPR001967">
    <property type="entry name" value="Peptidase_S11_N"/>
</dbReference>
<dbReference type="GO" id="GO:0009252">
    <property type="term" value="P:peptidoglycan biosynthetic process"/>
    <property type="evidence" value="ECO:0007669"/>
    <property type="project" value="UniProtKB-KW"/>
</dbReference>
<keyword evidence="3" id="KW-0378">Hydrolase</keyword>
<feature type="active site" description="Acyl-ester intermediate" evidence="7">
    <location>
        <position position="55"/>
    </location>
</feature>
<dbReference type="OrthoDB" id="9795979at2"/>
<dbReference type="GO" id="GO:0071555">
    <property type="term" value="P:cell wall organization"/>
    <property type="evidence" value="ECO:0007669"/>
    <property type="project" value="UniProtKB-KW"/>
</dbReference>
<feature type="binding site" evidence="8">
    <location>
        <position position="219"/>
    </location>
    <ligand>
        <name>substrate</name>
    </ligand>
</feature>
<dbReference type="GO" id="GO:0006508">
    <property type="term" value="P:proteolysis"/>
    <property type="evidence" value="ECO:0007669"/>
    <property type="project" value="InterPro"/>
</dbReference>
<evidence type="ECO:0000256" key="4">
    <source>
        <dbReference type="ARBA" id="ARBA00022960"/>
    </source>
</evidence>
<feature type="signal peptide" evidence="10">
    <location>
        <begin position="1"/>
        <end position="28"/>
    </location>
</feature>
<evidence type="ECO:0000256" key="8">
    <source>
        <dbReference type="PIRSR" id="PIRSR618044-2"/>
    </source>
</evidence>
<evidence type="ECO:0000256" key="9">
    <source>
        <dbReference type="RuleBase" id="RU004016"/>
    </source>
</evidence>
<evidence type="ECO:0000259" key="11">
    <source>
        <dbReference type="Pfam" id="PF00768"/>
    </source>
</evidence>
<dbReference type="PRINTS" id="PR00725">
    <property type="entry name" value="DADACBPTASE1"/>
</dbReference>
<dbReference type="SUPFAM" id="SSF56601">
    <property type="entry name" value="beta-lactamase/transpeptidase-like"/>
    <property type="match status" value="1"/>
</dbReference>
<comment type="similarity">
    <text evidence="1 9">Belongs to the peptidase S11 family.</text>
</comment>
<evidence type="ECO:0000256" key="1">
    <source>
        <dbReference type="ARBA" id="ARBA00007164"/>
    </source>
</evidence>
<gene>
    <name evidence="12" type="ORF">DUT91_18320</name>
</gene>
<dbReference type="InterPro" id="IPR012338">
    <property type="entry name" value="Beta-lactam/transpept-like"/>
</dbReference>
<evidence type="ECO:0000256" key="10">
    <source>
        <dbReference type="SAM" id="SignalP"/>
    </source>
</evidence>
<evidence type="ECO:0000256" key="7">
    <source>
        <dbReference type="PIRSR" id="PIRSR618044-1"/>
    </source>
</evidence>
<keyword evidence="13" id="KW-1185">Reference proteome</keyword>
<evidence type="ECO:0000256" key="2">
    <source>
        <dbReference type="ARBA" id="ARBA00022729"/>
    </source>
</evidence>
<dbReference type="EMBL" id="QOZG01000008">
    <property type="protein sequence ID" value="RCS22506.1"/>
    <property type="molecule type" value="Genomic_DNA"/>
</dbReference>
<dbReference type="RefSeq" id="WP_114442095.1">
    <property type="nucleotide sequence ID" value="NZ_QOZG01000008.1"/>
</dbReference>
<keyword evidence="4" id="KW-0133">Cell shape</keyword>
<comment type="caution">
    <text evidence="12">The sequence shown here is derived from an EMBL/GenBank/DDBJ whole genome shotgun (WGS) entry which is preliminary data.</text>
</comment>
<evidence type="ECO:0000256" key="6">
    <source>
        <dbReference type="ARBA" id="ARBA00023316"/>
    </source>
</evidence>
<name>A0A368JZB7_9HYPH</name>
<evidence type="ECO:0000256" key="5">
    <source>
        <dbReference type="ARBA" id="ARBA00022984"/>
    </source>
</evidence>
<keyword evidence="12" id="KW-0121">Carboxypeptidase</keyword>
<sequence>MSRLLTIWMMTVVFGGMFAGAGVAPAFAAPSITVDVGTGKVLSHEDAFARWYPASLTKMMTAYVTFRALTSGQVTLDSPVRMTLNASKEPPSKMGYKPGSVMTLDSALKIMLVKSANDVAVAVGEAIGGTEADFVQRMNAEAQRLGMFGSHFTNPNGLHDPNNYSTARDLAVLATQLRREYPQYAHYFGTEAIDPGKGKKIQANYNILLGRFDGADGMKTGFVCASGFNLAASATRNGRTILAVVLGEPRQETRAVKAAQLITDGFRTNAAAAPTLATLTPYGANLAQATDMRAALCNQQALADRWDGRDVEGKLKINSPYIHAMQHAPKAVPVGLIAGPAVIAGNKAASKPGVMAVSQIPIPLPRPNRPSPSTLTAVN</sequence>
<keyword evidence="12" id="KW-0645">Protease</keyword>
<dbReference type="InterPro" id="IPR018044">
    <property type="entry name" value="Peptidase_S11"/>
</dbReference>
<feature type="chain" id="PRO_5017066534" evidence="10">
    <location>
        <begin position="29"/>
        <end position="379"/>
    </location>
</feature>
<dbReference type="GO" id="GO:0008360">
    <property type="term" value="P:regulation of cell shape"/>
    <property type="evidence" value="ECO:0007669"/>
    <property type="project" value="UniProtKB-KW"/>
</dbReference>